<feature type="region of interest" description="Disordered" evidence="7">
    <location>
        <begin position="1"/>
        <end position="21"/>
    </location>
</feature>
<dbReference type="InterPro" id="IPR003594">
    <property type="entry name" value="HATPase_dom"/>
</dbReference>
<dbReference type="GO" id="GO:0005524">
    <property type="term" value="F:ATP binding"/>
    <property type="evidence" value="ECO:0007669"/>
    <property type="project" value="UniProtKB-KW"/>
</dbReference>
<dbReference type="CDD" id="cd00075">
    <property type="entry name" value="HATPase"/>
    <property type="match status" value="1"/>
</dbReference>
<evidence type="ECO:0000256" key="7">
    <source>
        <dbReference type="SAM" id="MobiDB-lite"/>
    </source>
</evidence>
<dbReference type="GO" id="GO:0004673">
    <property type="term" value="F:protein histidine kinase activity"/>
    <property type="evidence" value="ECO:0007669"/>
    <property type="project" value="UniProtKB-EC"/>
</dbReference>
<evidence type="ECO:0000256" key="1">
    <source>
        <dbReference type="ARBA" id="ARBA00000085"/>
    </source>
</evidence>
<comment type="caution">
    <text evidence="9">The sequence shown here is derived from an EMBL/GenBank/DDBJ whole genome shotgun (WGS) entry which is preliminary data.</text>
</comment>
<reference evidence="9 10" key="1">
    <citation type="submission" date="2019-12" db="EMBL/GenBank/DDBJ databases">
        <title>Rhizobium genotypes associated with high levels of biological nitrogen fixation by grain legumes in a temperate-maritime cropping system.</title>
        <authorList>
            <person name="Maluk M."/>
            <person name="Francesc Ferrando Molina F."/>
            <person name="Lopez Del Egido L."/>
            <person name="Lafos M."/>
            <person name="Langarica-Fuentes A."/>
            <person name="Gebre Yohannes G."/>
            <person name="Young M.W."/>
            <person name="Martin P."/>
            <person name="Gantlett R."/>
            <person name="Kenicer G."/>
            <person name="Hawes C."/>
            <person name="Begg G.S."/>
            <person name="Quilliam R.S."/>
            <person name="Squire G.R."/>
            <person name="Poole P.S."/>
            <person name="Young P.W."/>
            <person name="Iannetta P.M."/>
            <person name="James E.K."/>
        </authorList>
    </citation>
    <scope>NUCLEOTIDE SEQUENCE [LARGE SCALE GENOMIC DNA]</scope>
    <source>
        <strain evidence="9 10">JHI2449</strain>
    </source>
</reference>
<organism evidence="9 10">
    <name type="scientific">Rhizobium laguerreae</name>
    <dbReference type="NCBI Taxonomy" id="1076926"/>
    <lineage>
        <taxon>Bacteria</taxon>
        <taxon>Pseudomonadati</taxon>
        <taxon>Pseudomonadota</taxon>
        <taxon>Alphaproteobacteria</taxon>
        <taxon>Hyphomicrobiales</taxon>
        <taxon>Rhizobiaceae</taxon>
        <taxon>Rhizobium/Agrobacterium group</taxon>
        <taxon>Rhizobium</taxon>
    </lineage>
</organism>
<keyword evidence="6" id="KW-0067">ATP-binding</keyword>
<evidence type="ECO:0000256" key="5">
    <source>
        <dbReference type="ARBA" id="ARBA00022777"/>
    </source>
</evidence>
<gene>
    <name evidence="9" type="ORF">GR206_34730</name>
</gene>
<dbReference type="InterPro" id="IPR005467">
    <property type="entry name" value="His_kinase_dom"/>
</dbReference>
<dbReference type="RefSeq" id="WP_163883702.1">
    <property type="nucleotide sequence ID" value="NZ_WUEP01000067.1"/>
</dbReference>
<keyword evidence="4" id="KW-0547">Nucleotide-binding</keyword>
<dbReference type="Gene3D" id="3.30.565.10">
    <property type="entry name" value="Histidine kinase-like ATPase, C-terminal domain"/>
    <property type="match status" value="1"/>
</dbReference>
<dbReference type="Proteomes" id="UP000468864">
    <property type="component" value="Unassembled WGS sequence"/>
</dbReference>
<evidence type="ECO:0000256" key="4">
    <source>
        <dbReference type="ARBA" id="ARBA00022741"/>
    </source>
</evidence>
<feature type="domain" description="Histidine kinase" evidence="8">
    <location>
        <begin position="142"/>
        <end position="353"/>
    </location>
</feature>
<name>A0A6N9ZS14_9HYPH</name>
<dbReference type="InterPro" id="IPR050980">
    <property type="entry name" value="2C_sensor_his_kinase"/>
</dbReference>
<keyword evidence="3" id="KW-0808">Transferase</keyword>
<accession>A0A6N9ZS14</accession>
<evidence type="ECO:0000259" key="8">
    <source>
        <dbReference type="PROSITE" id="PS50109"/>
    </source>
</evidence>
<keyword evidence="5" id="KW-0418">Kinase</keyword>
<dbReference type="Pfam" id="PF02518">
    <property type="entry name" value="HATPase_c"/>
    <property type="match status" value="1"/>
</dbReference>
<proteinExistence type="predicted"/>
<evidence type="ECO:0000256" key="2">
    <source>
        <dbReference type="ARBA" id="ARBA00012438"/>
    </source>
</evidence>
<dbReference type="SUPFAM" id="SSF55874">
    <property type="entry name" value="ATPase domain of HSP90 chaperone/DNA topoisomerase II/histidine kinase"/>
    <property type="match status" value="1"/>
</dbReference>
<evidence type="ECO:0000313" key="9">
    <source>
        <dbReference type="EMBL" id="NEH96076.1"/>
    </source>
</evidence>
<dbReference type="PANTHER" id="PTHR44936">
    <property type="entry name" value="SENSOR PROTEIN CREC"/>
    <property type="match status" value="1"/>
</dbReference>
<dbReference type="SMART" id="SM00387">
    <property type="entry name" value="HATPase_c"/>
    <property type="match status" value="1"/>
</dbReference>
<dbReference type="PROSITE" id="PS50109">
    <property type="entry name" value="HIS_KIN"/>
    <property type="match status" value="1"/>
</dbReference>
<evidence type="ECO:0000256" key="3">
    <source>
        <dbReference type="ARBA" id="ARBA00022679"/>
    </source>
</evidence>
<dbReference type="EC" id="2.7.13.3" evidence="2"/>
<dbReference type="AlphaFoldDB" id="A0A6N9ZS14"/>
<comment type="catalytic activity">
    <reaction evidence="1">
        <text>ATP + protein L-histidine = ADP + protein N-phospho-L-histidine.</text>
        <dbReference type="EC" id="2.7.13.3"/>
    </reaction>
</comment>
<dbReference type="PANTHER" id="PTHR44936:SF10">
    <property type="entry name" value="SENSOR PROTEIN RSTB"/>
    <property type="match status" value="1"/>
</dbReference>
<evidence type="ECO:0000313" key="10">
    <source>
        <dbReference type="Proteomes" id="UP000468864"/>
    </source>
</evidence>
<dbReference type="InterPro" id="IPR036890">
    <property type="entry name" value="HATPase_C_sf"/>
</dbReference>
<evidence type="ECO:0000256" key="6">
    <source>
        <dbReference type="ARBA" id="ARBA00022840"/>
    </source>
</evidence>
<protein>
    <recommendedName>
        <fullName evidence="2">histidine kinase</fullName>
        <ecNumber evidence="2">2.7.13.3</ecNumber>
    </recommendedName>
</protein>
<feature type="compositionally biased region" description="Low complexity" evidence="7">
    <location>
        <begin position="1"/>
        <end position="12"/>
    </location>
</feature>
<dbReference type="EMBL" id="WUEP01000067">
    <property type="protein sequence ID" value="NEH96076.1"/>
    <property type="molecule type" value="Genomic_DNA"/>
</dbReference>
<sequence length="353" mass="38925">MKNRLLSSSSLSHNDGRADREQFCQRPVRRSTSFYPVLHDGNFHNVFGLALVSRRSIQVAMIMIQRLIASNRELSASNEELRAFIYALEADISAGLFDNNGTRLSTNDRPAPLATQGSINRLLDEVIFQREETARERDFIECAEHEVNNLIAGAKLQGEIVLGELRGNPLEDRVRSVLENVSLVPSLLQKIREVTRANSIFGEGSHDPIDLVQVCRAVIDQQFGDYTPYAGRIICDTLHCPSLIRNVDAESMVVIFRNLFTNALIHGAPAGRIGVSFASNGAFTVINRGQIVPPQDLKKLTDKFKRGGTNARGSGIGLYLVDKVVKKLGGTLKLDSPAQGSDDGFEVTVHFPE</sequence>